<accession>A0A0A9GLU9</accession>
<sequence length="36" mass="4298">MEFIIYFVSLTQLENVSYMGGTRLCIWRFVEEAMGY</sequence>
<reference evidence="1" key="1">
    <citation type="submission" date="2014-09" db="EMBL/GenBank/DDBJ databases">
        <authorList>
            <person name="Magalhaes I.L.F."/>
            <person name="Oliveira U."/>
            <person name="Santos F.R."/>
            <person name="Vidigal T.H.D.A."/>
            <person name="Brescovit A.D."/>
            <person name="Santos A.J."/>
        </authorList>
    </citation>
    <scope>NUCLEOTIDE SEQUENCE</scope>
    <source>
        <tissue evidence="1">Shoot tissue taken approximately 20 cm above the soil surface</tissue>
    </source>
</reference>
<protein>
    <submittedName>
        <fullName evidence="1">UBP5</fullName>
    </submittedName>
</protein>
<dbReference type="AlphaFoldDB" id="A0A0A9GLU9"/>
<reference evidence="1" key="2">
    <citation type="journal article" date="2015" name="Data Brief">
        <title>Shoot transcriptome of the giant reed, Arundo donax.</title>
        <authorList>
            <person name="Barrero R.A."/>
            <person name="Guerrero F.D."/>
            <person name="Moolhuijzen P."/>
            <person name="Goolsby J.A."/>
            <person name="Tidwell J."/>
            <person name="Bellgard S.E."/>
            <person name="Bellgard M.I."/>
        </authorList>
    </citation>
    <scope>NUCLEOTIDE SEQUENCE</scope>
    <source>
        <tissue evidence="1">Shoot tissue taken approximately 20 cm above the soil surface</tissue>
    </source>
</reference>
<organism evidence="1">
    <name type="scientific">Arundo donax</name>
    <name type="common">Giant reed</name>
    <name type="synonym">Donax arundinaceus</name>
    <dbReference type="NCBI Taxonomy" id="35708"/>
    <lineage>
        <taxon>Eukaryota</taxon>
        <taxon>Viridiplantae</taxon>
        <taxon>Streptophyta</taxon>
        <taxon>Embryophyta</taxon>
        <taxon>Tracheophyta</taxon>
        <taxon>Spermatophyta</taxon>
        <taxon>Magnoliopsida</taxon>
        <taxon>Liliopsida</taxon>
        <taxon>Poales</taxon>
        <taxon>Poaceae</taxon>
        <taxon>PACMAD clade</taxon>
        <taxon>Arundinoideae</taxon>
        <taxon>Arundineae</taxon>
        <taxon>Arundo</taxon>
    </lineage>
</organism>
<evidence type="ECO:0000313" key="1">
    <source>
        <dbReference type="EMBL" id="JAE25477.1"/>
    </source>
</evidence>
<proteinExistence type="predicted"/>
<name>A0A0A9GLU9_ARUDO</name>
<dbReference type="EMBL" id="GBRH01172419">
    <property type="protein sequence ID" value="JAE25477.1"/>
    <property type="molecule type" value="Transcribed_RNA"/>
</dbReference>